<sequence>MGCREGVSGEVYGGKCASASFAFLAHAALLVGLIVAASYAGTSVLFAVFLAGAVSTWWDRERGGRWITAIRSVISYC</sequence>
<dbReference type="EMBL" id="NESQ01000015">
    <property type="protein sequence ID" value="PUU83295.1"/>
    <property type="molecule type" value="Genomic_DNA"/>
</dbReference>
<reference evidence="1 2" key="1">
    <citation type="submission" date="2017-04" db="EMBL/GenBank/DDBJ databases">
        <title>Draft genome sequence of Tuber borchii Vittad., a whitish edible truffle.</title>
        <authorList>
            <consortium name="DOE Joint Genome Institute"/>
            <person name="Murat C."/>
            <person name="Kuo A."/>
            <person name="Barry K.W."/>
            <person name="Clum A."/>
            <person name="Dockter R.B."/>
            <person name="Fauchery L."/>
            <person name="Iotti M."/>
            <person name="Kohler A."/>
            <person name="Labutti K."/>
            <person name="Lindquist E.A."/>
            <person name="Lipzen A."/>
            <person name="Ohm R.A."/>
            <person name="Wang M."/>
            <person name="Grigoriev I.V."/>
            <person name="Zambonelli A."/>
            <person name="Martin F.M."/>
        </authorList>
    </citation>
    <scope>NUCLEOTIDE SEQUENCE [LARGE SCALE GENOMIC DNA]</scope>
    <source>
        <strain evidence="1 2">Tbo3840</strain>
    </source>
</reference>
<evidence type="ECO:0000313" key="2">
    <source>
        <dbReference type="Proteomes" id="UP000244722"/>
    </source>
</evidence>
<name>A0A2T7A6J4_TUBBO</name>
<protein>
    <submittedName>
        <fullName evidence="1">Uncharacterized protein</fullName>
    </submittedName>
</protein>
<dbReference type="AlphaFoldDB" id="A0A2T7A6J4"/>
<keyword evidence="2" id="KW-1185">Reference proteome</keyword>
<gene>
    <name evidence="1" type="ORF">B9Z19DRAFT_160815</name>
</gene>
<dbReference type="OrthoDB" id="1288932at2759"/>
<dbReference type="Proteomes" id="UP000244722">
    <property type="component" value="Unassembled WGS sequence"/>
</dbReference>
<dbReference type="STRING" id="42251.A0A2T7A6J4"/>
<accession>A0A2T7A6J4</accession>
<evidence type="ECO:0000313" key="1">
    <source>
        <dbReference type="EMBL" id="PUU83295.1"/>
    </source>
</evidence>
<proteinExistence type="predicted"/>
<organism evidence="1 2">
    <name type="scientific">Tuber borchii</name>
    <name type="common">White truffle</name>
    <dbReference type="NCBI Taxonomy" id="42251"/>
    <lineage>
        <taxon>Eukaryota</taxon>
        <taxon>Fungi</taxon>
        <taxon>Dikarya</taxon>
        <taxon>Ascomycota</taxon>
        <taxon>Pezizomycotina</taxon>
        <taxon>Pezizomycetes</taxon>
        <taxon>Pezizales</taxon>
        <taxon>Tuberaceae</taxon>
        <taxon>Tuber</taxon>
    </lineage>
</organism>
<comment type="caution">
    <text evidence="1">The sequence shown here is derived from an EMBL/GenBank/DDBJ whole genome shotgun (WGS) entry which is preliminary data.</text>
</comment>